<dbReference type="InterPro" id="IPR000914">
    <property type="entry name" value="SBP_5_dom"/>
</dbReference>
<evidence type="ECO:0000256" key="3">
    <source>
        <dbReference type="ARBA" id="ARBA00022448"/>
    </source>
</evidence>
<evidence type="ECO:0000256" key="5">
    <source>
        <dbReference type="SAM" id="SignalP"/>
    </source>
</evidence>
<dbReference type="PROSITE" id="PS01040">
    <property type="entry name" value="SBP_BACTERIAL_5"/>
    <property type="match status" value="1"/>
</dbReference>
<keyword evidence="8" id="KW-1185">Reference proteome</keyword>
<dbReference type="AlphaFoldDB" id="A0A545AR10"/>
<comment type="subcellular location">
    <subcellularLocation>
        <location evidence="1">Cell membrane</location>
        <topology evidence="1">Lipid-anchor</topology>
    </subcellularLocation>
</comment>
<evidence type="ECO:0000256" key="2">
    <source>
        <dbReference type="ARBA" id="ARBA00005695"/>
    </source>
</evidence>
<sequence>MGNPCPWNQPGGYVYRVRRALAAAVSVGLAVSMAACAKSERGEGGEGDSNATLTIAGTGKPKNFDPIFNDDGESFRPARQIYDTLIQNKAGTADLEPALATKWDVSPDGKEITFTLREGVKFQDGSAFNAAAVCFNFDRWFNMKGAAAQSQMIYYADTFSGFAKNETDSAGDPIYKSCTAKDDKTAVVALNKFRGALPAALTLTAFSISSPDALKKYDADKVTQSGDSFTYSSYATEHPTGTGPYKFEKYDAASGTTTLVRNDDYWGEKAKTAKLVIRTIETETARKQELEAGSVDIIDFPAAQDWKGLESKGMKVEVRPAFNILYLGMNEKNPKLKDLRVRQAIAYAINRDQLVKTKFPEGAEVAKEFMPSTLSGYADDVTQYNYDPAKAKSLLAAAGASNLTLKFYYPTEVTRPYMPDPKAIFTSIAADLTAVGIKITPVARPWNGGYKDDIQQAGKQDLHLLGWTGDYNDAYNFVGTFFGREKPEFGFTDKTAFAQIAAADAEPDADKRKADYEQVNKDLVGKYLPAVPISHSPPAIATAGNIDGLVASPLTDERFFTVTKKS</sequence>
<name>A0A545AR10_9ACTN</name>
<dbReference type="OrthoDB" id="9796817at2"/>
<evidence type="ECO:0000259" key="6">
    <source>
        <dbReference type="Pfam" id="PF00496"/>
    </source>
</evidence>
<dbReference type="PANTHER" id="PTHR30290:SF9">
    <property type="entry name" value="OLIGOPEPTIDE-BINDING PROTEIN APPA"/>
    <property type="match status" value="1"/>
</dbReference>
<dbReference type="InterPro" id="IPR039424">
    <property type="entry name" value="SBP_5"/>
</dbReference>
<dbReference type="GO" id="GO:0043190">
    <property type="term" value="C:ATP-binding cassette (ABC) transporter complex"/>
    <property type="evidence" value="ECO:0007669"/>
    <property type="project" value="InterPro"/>
</dbReference>
<dbReference type="GO" id="GO:1904680">
    <property type="term" value="F:peptide transmembrane transporter activity"/>
    <property type="evidence" value="ECO:0007669"/>
    <property type="project" value="TreeGrafter"/>
</dbReference>
<organism evidence="7 8">
    <name type="scientific">Cryptosporangium phraense</name>
    <dbReference type="NCBI Taxonomy" id="2593070"/>
    <lineage>
        <taxon>Bacteria</taxon>
        <taxon>Bacillati</taxon>
        <taxon>Actinomycetota</taxon>
        <taxon>Actinomycetes</taxon>
        <taxon>Cryptosporangiales</taxon>
        <taxon>Cryptosporangiaceae</taxon>
        <taxon>Cryptosporangium</taxon>
    </lineage>
</organism>
<dbReference type="PIRSF" id="PIRSF002741">
    <property type="entry name" value="MppA"/>
    <property type="match status" value="1"/>
</dbReference>
<dbReference type="PANTHER" id="PTHR30290">
    <property type="entry name" value="PERIPLASMIC BINDING COMPONENT OF ABC TRANSPORTER"/>
    <property type="match status" value="1"/>
</dbReference>
<dbReference type="CDD" id="cd08493">
    <property type="entry name" value="PBP2_DppA_like"/>
    <property type="match status" value="1"/>
</dbReference>
<evidence type="ECO:0000256" key="1">
    <source>
        <dbReference type="ARBA" id="ARBA00004193"/>
    </source>
</evidence>
<dbReference type="Proteomes" id="UP000317982">
    <property type="component" value="Unassembled WGS sequence"/>
</dbReference>
<dbReference type="InParanoid" id="A0A545AR10"/>
<gene>
    <name evidence="7" type="ORF">FL583_17125</name>
</gene>
<dbReference type="GO" id="GO:0042597">
    <property type="term" value="C:periplasmic space"/>
    <property type="evidence" value="ECO:0007669"/>
    <property type="project" value="UniProtKB-ARBA"/>
</dbReference>
<feature type="signal peptide" evidence="5">
    <location>
        <begin position="1"/>
        <end position="37"/>
    </location>
</feature>
<evidence type="ECO:0000256" key="4">
    <source>
        <dbReference type="ARBA" id="ARBA00022729"/>
    </source>
</evidence>
<dbReference type="Gene3D" id="3.40.190.10">
    <property type="entry name" value="Periplasmic binding protein-like II"/>
    <property type="match status" value="1"/>
</dbReference>
<proteinExistence type="inferred from homology"/>
<feature type="domain" description="Solute-binding protein family 5" evidence="6">
    <location>
        <begin position="95"/>
        <end position="484"/>
    </location>
</feature>
<protein>
    <submittedName>
        <fullName evidence="7">ABC transporter substrate-binding protein</fullName>
    </submittedName>
</protein>
<dbReference type="Pfam" id="PF00496">
    <property type="entry name" value="SBP_bac_5"/>
    <property type="match status" value="1"/>
</dbReference>
<dbReference type="InterPro" id="IPR030678">
    <property type="entry name" value="Peptide/Ni-bd"/>
</dbReference>
<dbReference type="GO" id="GO:0015833">
    <property type="term" value="P:peptide transport"/>
    <property type="evidence" value="ECO:0007669"/>
    <property type="project" value="TreeGrafter"/>
</dbReference>
<dbReference type="EMBL" id="VIRS01000011">
    <property type="protein sequence ID" value="TQS43757.1"/>
    <property type="molecule type" value="Genomic_DNA"/>
</dbReference>
<keyword evidence="3" id="KW-0813">Transport</keyword>
<comment type="similarity">
    <text evidence="2">Belongs to the bacterial solute-binding protein 5 family.</text>
</comment>
<dbReference type="InterPro" id="IPR023765">
    <property type="entry name" value="SBP_5_CS"/>
</dbReference>
<dbReference type="Gene3D" id="3.90.76.10">
    <property type="entry name" value="Dipeptide-binding Protein, Domain 1"/>
    <property type="match status" value="1"/>
</dbReference>
<feature type="chain" id="PRO_5022214770" evidence="5">
    <location>
        <begin position="38"/>
        <end position="566"/>
    </location>
</feature>
<dbReference type="Gene3D" id="3.10.105.10">
    <property type="entry name" value="Dipeptide-binding Protein, Domain 3"/>
    <property type="match status" value="1"/>
</dbReference>
<dbReference type="SUPFAM" id="SSF53850">
    <property type="entry name" value="Periplasmic binding protein-like II"/>
    <property type="match status" value="1"/>
</dbReference>
<keyword evidence="4 5" id="KW-0732">Signal</keyword>
<accession>A0A545AR10</accession>
<reference evidence="7 8" key="1">
    <citation type="submission" date="2019-07" db="EMBL/GenBank/DDBJ databases">
        <title>Cryptosporangium phraense sp. nov., isolated from plant litter.</title>
        <authorList>
            <person name="Suriyachadkun C."/>
        </authorList>
    </citation>
    <scope>NUCLEOTIDE SEQUENCE [LARGE SCALE GENOMIC DNA]</scope>
    <source>
        <strain evidence="7 8">A-T 5661</strain>
    </source>
</reference>
<evidence type="ECO:0000313" key="8">
    <source>
        <dbReference type="Proteomes" id="UP000317982"/>
    </source>
</evidence>
<comment type="caution">
    <text evidence="7">The sequence shown here is derived from an EMBL/GenBank/DDBJ whole genome shotgun (WGS) entry which is preliminary data.</text>
</comment>
<evidence type="ECO:0000313" key="7">
    <source>
        <dbReference type="EMBL" id="TQS43757.1"/>
    </source>
</evidence>